<evidence type="ECO:0000313" key="2">
    <source>
        <dbReference type="Proteomes" id="UP000538955"/>
    </source>
</evidence>
<comment type="caution">
    <text evidence="1">The sequence shown here is derived from an EMBL/GenBank/DDBJ whole genome shotgun (WGS) entry which is preliminary data.</text>
</comment>
<dbReference type="EMBL" id="JABBMI010000055">
    <property type="protein sequence ID" value="NMK53992.1"/>
    <property type="molecule type" value="Genomic_DNA"/>
</dbReference>
<proteinExistence type="predicted"/>
<evidence type="ECO:0000313" key="1">
    <source>
        <dbReference type="EMBL" id="NMK53992.1"/>
    </source>
</evidence>
<dbReference type="RefSeq" id="WP_168992954.1">
    <property type="nucleotide sequence ID" value="NZ_JABBMI010000055.1"/>
</dbReference>
<name>A0ABX1SRS5_STACP</name>
<sequence>MIFNKEGEPLLTISEAKKISDKSGGEQGHFDTIVEGARFVVDKKIYPEIINKDTNYYKAKSLGIDTIDE</sequence>
<protein>
    <submittedName>
        <fullName evidence="1">Uncharacterized protein</fullName>
    </submittedName>
</protein>
<dbReference type="Proteomes" id="UP000538955">
    <property type="component" value="Unassembled WGS sequence"/>
</dbReference>
<reference evidence="1 2" key="1">
    <citation type="submission" date="2020-04" db="EMBL/GenBank/DDBJ databases">
        <title>The Epidemiology and Molecular Characteristics of Linezolid-Resistant Staphylococcus capitis in Huashan Hospital, Shanghai.</title>
        <authorList>
            <person name="Ding L."/>
            <person name="Li P."/>
            <person name="Yang Y."/>
            <person name="Lin D."/>
            <person name="Xu X."/>
        </authorList>
    </citation>
    <scope>NUCLEOTIDE SEQUENCE [LARGE SCALE GENOMIC DNA]</scope>
    <source>
        <strain evidence="1 2">17-84</strain>
    </source>
</reference>
<organism evidence="1 2">
    <name type="scientific">Staphylococcus capitis</name>
    <dbReference type="NCBI Taxonomy" id="29388"/>
    <lineage>
        <taxon>Bacteria</taxon>
        <taxon>Bacillati</taxon>
        <taxon>Bacillota</taxon>
        <taxon>Bacilli</taxon>
        <taxon>Bacillales</taxon>
        <taxon>Staphylococcaceae</taxon>
        <taxon>Staphylococcus</taxon>
    </lineage>
</organism>
<accession>A0ABX1SRS5</accession>
<gene>
    <name evidence="1" type="ORF">HHM24_04395</name>
</gene>
<keyword evidence="2" id="KW-1185">Reference proteome</keyword>